<organism evidence="2 3">
    <name type="scientific">Hansschlegelia plantiphila</name>
    <dbReference type="NCBI Taxonomy" id="374655"/>
    <lineage>
        <taxon>Bacteria</taxon>
        <taxon>Pseudomonadati</taxon>
        <taxon>Pseudomonadota</taxon>
        <taxon>Alphaproteobacteria</taxon>
        <taxon>Hyphomicrobiales</taxon>
        <taxon>Methylopilaceae</taxon>
        <taxon>Hansschlegelia</taxon>
    </lineage>
</organism>
<proteinExistence type="predicted"/>
<protein>
    <submittedName>
        <fullName evidence="2">Uncharacterized protein</fullName>
    </submittedName>
</protein>
<evidence type="ECO:0000313" key="2">
    <source>
        <dbReference type="EMBL" id="GLK69541.1"/>
    </source>
</evidence>
<sequence>MNTTWRWAAAILVAAAATTEASAAAPGDRQFITIESHDPSAFLRAVRVGADFVKSGRGRQFRIILANGGVIVAIPGMALVQRDLPPILRGASGLGVVACKETIDLLSKANKRRVPVLPGVQVASCRSLRHQMTVAGWQTAPGLDN</sequence>
<accession>A0A9W6J2B7</accession>
<dbReference type="RefSeq" id="WP_271169761.1">
    <property type="nucleotide sequence ID" value="NZ_BSFI01000022.1"/>
</dbReference>
<dbReference type="Proteomes" id="UP001143372">
    <property type="component" value="Unassembled WGS sequence"/>
</dbReference>
<name>A0A9W6J2B7_9HYPH</name>
<dbReference type="EMBL" id="BSFI01000022">
    <property type="protein sequence ID" value="GLK69541.1"/>
    <property type="molecule type" value="Genomic_DNA"/>
</dbReference>
<evidence type="ECO:0000313" key="3">
    <source>
        <dbReference type="Proteomes" id="UP001143372"/>
    </source>
</evidence>
<reference evidence="2" key="1">
    <citation type="journal article" date="2014" name="Int. J. Syst. Evol. Microbiol.">
        <title>Complete genome sequence of Corynebacterium casei LMG S-19264T (=DSM 44701T), isolated from a smear-ripened cheese.</title>
        <authorList>
            <consortium name="US DOE Joint Genome Institute (JGI-PGF)"/>
            <person name="Walter F."/>
            <person name="Albersmeier A."/>
            <person name="Kalinowski J."/>
            <person name="Ruckert C."/>
        </authorList>
    </citation>
    <scope>NUCLEOTIDE SEQUENCE</scope>
    <source>
        <strain evidence="2">VKM B-2347</strain>
    </source>
</reference>
<evidence type="ECO:0000256" key="1">
    <source>
        <dbReference type="SAM" id="SignalP"/>
    </source>
</evidence>
<keyword evidence="1" id="KW-0732">Signal</keyword>
<comment type="caution">
    <text evidence="2">The sequence shown here is derived from an EMBL/GenBank/DDBJ whole genome shotgun (WGS) entry which is preliminary data.</text>
</comment>
<keyword evidence="3" id="KW-1185">Reference proteome</keyword>
<gene>
    <name evidence="2" type="ORF">GCM10008179_31790</name>
</gene>
<feature type="chain" id="PRO_5040741120" evidence="1">
    <location>
        <begin position="24"/>
        <end position="145"/>
    </location>
</feature>
<dbReference type="AlphaFoldDB" id="A0A9W6J2B7"/>
<reference evidence="2" key="2">
    <citation type="submission" date="2023-01" db="EMBL/GenBank/DDBJ databases">
        <authorList>
            <person name="Sun Q."/>
            <person name="Evtushenko L."/>
        </authorList>
    </citation>
    <scope>NUCLEOTIDE SEQUENCE</scope>
    <source>
        <strain evidence="2">VKM B-2347</strain>
    </source>
</reference>
<feature type="signal peptide" evidence="1">
    <location>
        <begin position="1"/>
        <end position="23"/>
    </location>
</feature>